<dbReference type="RefSeq" id="WP_095979127.1">
    <property type="nucleotide sequence ID" value="NZ_CP022163.1"/>
</dbReference>
<keyword evidence="1" id="KW-1133">Transmembrane helix</keyword>
<keyword evidence="1" id="KW-0812">Transmembrane</keyword>
<feature type="transmembrane region" description="Helical" evidence="1">
    <location>
        <begin position="224"/>
        <end position="243"/>
    </location>
</feature>
<feature type="transmembrane region" description="Helical" evidence="1">
    <location>
        <begin position="77"/>
        <end position="96"/>
    </location>
</feature>
<dbReference type="AlphaFoldDB" id="A0A250IHL0"/>
<feature type="transmembrane region" description="Helical" evidence="1">
    <location>
        <begin position="12"/>
        <end position="31"/>
    </location>
</feature>
<proteinExistence type="predicted"/>
<reference evidence="2 3" key="1">
    <citation type="submission" date="2017-06" db="EMBL/GenBank/DDBJ databases">
        <authorList>
            <person name="Kim H.J."/>
            <person name="Triplett B.A."/>
        </authorList>
    </citation>
    <scope>NUCLEOTIDE SEQUENCE [LARGE SCALE GENOMIC DNA]</scope>
    <source>
        <strain evidence="2 3">DSM 14713</strain>
    </source>
</reference>
<feature type="transmembrane region" description="Helical" evidence="1">
    <location>
        <begin position="249"/>
        <end position="268"/>
    </location>
</feature>
<evidence type="ECO:0000313" key="2">
    <source>
        <dbReference type="EMBL" id="ATB30710.1"/>
    </source>
</evidence>
<organism evidence="2 3">
    <name type="scientific">Melittangium boletus DSM 14713</name>
    <dbReference type="NCBI Taxonomy" id="1294270"/>
    <lineage>
        <taxon>Bacteria</taxon>
        <taxon>Pseudomonadati</taxon>
        <taxon>Myxococcota</taxon>
        <taxon>Myxococcia</taxon>
        <taxon>Myxococcales</taxon>
        <taxon>Cystobacterineae</taxon>
        <taxon>Archangiaceae</taxon>
        <taxon>Melittangium</taxon>
    </lineage>
</organism>
<dbReference type="EMBL" id="CP022163">
    <property type="protein sequence ID" value="ATB30710.1"/>
    <property type="molecule type" value="Genomic_DNA"/>
</dbReference>
<sequence length="320" mass="32680">MLVPFRLNSLPGLLLAALPPVAVAGFTFALLSYVGGSAQVWRMVGASGPYSLLMMVGVLGVTFVLSALLGMGPAGKHAPLVVLVGLATLPWMLGIAGSQEAMERMLPALPEGRHGEALAPWVAGTGEAMVTRLVGAWMSAALLGAVALGLVLLHKRASSGGEQAGRLLGAALGMALGGTALVVALEAHQLFELLTSLAARTPEVRAELIAQSTGTLAHLQELRAALMGLLAILALALVCWQFFLRPEAVSQWAGSLMLGALVAAVVVLDARPMQLAAQEASLAESPGTSLPLMVRGMLSDALGAVPPTGHLPAPALSTKP</sequence>
<feature type="transmembrane region" description="Helical" evidence="1">
    <location>
        <begin position="165"/>
        <end position="185"/>
    </location>
</feature>
<evidence type="ECO:0000313" key="3">
    <source>
        <dbReference type="Proteomes" id="UP000217289"/>
    </source>
</evidence>
<gene>
    <name evidence="2" type="ORF">MEBOL_004171</name>
</gene>
<dbReference type="KEGG" id="mbd:MEBOL_004171"/>
<accession>A0A250IHL0</accession>
<keyword evidence="1" id="KW-0472">Membrane</keyword>
<dbReference type="Proteomes" id="UP000217289">
    <property type="component" value="Chromosome"/>
</dbReference>
<feature type="transmembrane region" description="Helical" evidence="1">
    <location>
        <begin position="133"/>
        <end position="153"/>
    </location>
</feature>
<feature type="transmembrane region" description="Helical" evidence="1">
    <location>
        <begin position="52"/>
        <end position="71"/>
    </location>
</feature>
<keyword evidence="3" id="KW-1185">Reference proteome</keyword>
<protein>
    <submittedName>
        <fullName evidence="2">Uncharacterized protein</fullName>
    </submittedName>
</protein>
<dbReference type="OrthoDB" id="5518806at2"/>
<name>A0A250IHL0_9BACT</name>
<evidence type="ECO:0000256" key="1">
    <source>
        <dbReference type="SAM" id="Phobius"/>
    </source>
</evidence>